<reference evidence="1 2" key="1">
    <citation type="submission" date="2018-03" db="EMBL/GenBank/DDBJ databases">
        <title>Cross-interface Injection: A General Nanoliter Liquid Handling Method Applied to Single Cells Genome Amplification Automated Nanoliter Liquid Handling Applied to Single Cell Multiple Displacement Amplification.</title>
        <authorList>
            <person name="Yun J."/>
            <person name="Xu P."/>
            <person name="Xu J."/>
            <person name="Dai X."/>
            <person name="Wang Y."/>
            <person name="Zheng X."/>
            <person name="Cao C."/>
            <person name="Yi Q."/>
            <person name="Zhu Y."/>
            <person name="Wang L."/>
            <person name="Dong Z."/>
            <person name="Huang Y."/>
            <person name="Huang L."/>
            <person name="Du W."/>
        </authorList>
    </citation>
    <scope>NUCLEOTIDE SEQUENCE [LARGE SCALE GENOMIC DNA]</scope>
    <source>
        <strain evidence="1 2">A9-4</strain>
    </source>
</reference>
<organism evidence="1 2">
    <name type="scientific">Pseudidiomarina aestuarii</name>
    <dbReference type="NCBI Taxonomy" id="624146"/>
    <lineage>
        <taxon>Bacteria</taxon>
        <taxon>Pseudomonadati</taxon>
        <taxon>Pseudomonadota</taxon>
        <taxon>Gammaproteobacteria</taxon>
        <taxon>Alteromonadales</taxon>
        <taxon>Idiomarinaceae</taxon>
        <taxon>Pseudidiomarina</taxon>
    </lineage>
</organism>
<protein>
    <submittedName>
        <fullName evidence="1">Uncharacterized protein</fullName>
    </submittedName>
</protein>
<comment type="caution">
    <text evidence="1">The sequence shown here is derived from an EMBL/GenBank/DDBJ whole genome shotgun (WGS) entry which is preliminary data.</text>
</comment>
<dbReference type="Gene3D" id="3.40.50.300">
    <property type="entry name" value="P-loop containing nucleotide triphosphate hydrolases"/>
    <property type="match status" value="1"/>
</dbReference>
<dbReference type="EMBL" id="PYVG01000002">
    <property type="protein sequence ID" value="PTB90273.1"/>
    <property type="molecule type" value="Genomic_DNA"/>
</dbReference>
<sequence>MEVAVPTTNDPISINNKYKSSIRLDNLAAGYKDFVNSLILHGTLKGTLTTICHELEGSLQRAFTITGPYGSGKSTLAGLLSGAISKDKPTRAVVKDKLCQKDTELLTSIDRAFAFKSGWLVVKHVCGLDNPAKAITHSICSQLGFKNDREYINSLSDADCIELIKDAISSAAPKRDGTLILLDEMGKALDFQSNNEGDLYFFQELADIAQQTKNPVVIIGFLHQAFSQYAKGKTALTQQEWGKVQGRYRDLGYNPTVDESLILIGDSISVQPKIQKVLERKYSELVDNVLDAFPQSFTNSDSLKNALPLDPIVSLILGPISRRRFSQNERSIFGFLASRERYGFRWFIENVWDDKNPTLYGADLLLKYLEANLGHLITSSPDGKAWLETQDALQRAEQKGQEIHSSLLTLIGLTTIFGQQYQLFATSELLNGYFKGTYSTQEIDKALAELSAWALIIYRNRHSAFFVFQGSDLDINALILDEVESIREGVSWAKECTTPSHILASSHYHRTGTMRWASTAFVESLEKLKELDTYDSPRSGQPFTCFVLIGESLTQSALTKASKSNPTLILGSTKSVERLRSAATEVIAIRNIFKKEEKLAHDHIAKAELANRLNEGLQAIADELEHLFAETTWHFQGENLEQKPLSKHCSTVADKVFPDAPVIINELVNRSKPSGSANSATNKLMLIMLNHDKEENLGFDEHTFPPEKGIYLSVLKSKGWHTSNELGHHFTADWSSKRINPHQDSYKIWKSGFDYIKRADRTVTIAELYDQWILAPYGLTAGLCRIYALALLKSLEGKVAYYDKDSTQSFIFIPELDEVIVEKLHKHAHEVGVRYFEIDSVQTQLVEQIANAALKTDFSKADILSIAKEIVRQIHLLPSWVKKTSGIQLGDAESNTSLSREAKALRNAALRAHDPFKLILEDIPEIFGLKNDSDSKIDELTARLREALDDLNAQHGFLIDAYRVIIKREIGAEFDDSLAQRCEVVAQSAHRPAVKEFAQRLQRFAEAPNSENLVPVMSTAMGVAERNWTDKHINIGLHEVHNLCRQFRREESFSRMSKSTATRTLGLLLSEPNGELKELEGHIANIGRATDIDARVATIEREFGDLPDDARREILFKALERYMHPVESDKEAVND</sequence>
<dbReference type="Proteomes" id="UP000241514">
    <property type="component" value="Unassembled WGS sequence"/>
</dbReference>
<evidence type="ECO:0000313" key="2">
    <source>
        <dbReference type="Proteomes" id="UP000241514"/>
    </source>
</evidence>
<dbReference type="AlphaFoldDB" id="A0A6N4DIZ2"/>
<dbReference type="SUPFAM" id="SSF52540">
    <property type="entry name" value="P-loop containing nucleoside triphosphate hydrolases"/>
    <property type="match status" value="1"/>
</dbReference>
<gene>
    <name evidence="1" type="ORF">C9928_00700</name>
</gene>
<name>A0A6N4DIZ2_9GAMM</name>
<accession>A0A6N4DIZ2</accession>
<proteinExistence type="predicted"/>
<evidence type="ECO:0000313" key="1">
    <source>
        <dbReference type="EMBL" id="PTB90273.1"/>
    </source>
</evidence>
<dbReference type="InterPro" id="IPR027417">
    <property type="entry name" value="P-loop_NTPase"/>
</dbReference>